<sequence>MFKSILILSFALSICLGSEKVRYDNHKVIRIDISNLGQLRWLKDIENYEREYKFFEPPSAIGTSVNLVVPPHKLKETNAKLDQLNVKYETVFDDLQAVIDAEKVGNREDEFNWNSYFPLDNIYQWVGKFALENSKYVTPFEIGKSYEGRPILGVKISYKEGNPGIFIETNIHAREWITSATVTWIMNELLNSNDTAVRDIAENIDWYIIPVLNVDGFEFSHTSNRLWRKTRRPTSSLCYGVDGNRNFEYLWFTGGSSNNPCSDTYAGPNAFSEPETKALAQFYDTIHQNITAYLSFHSYGQYLLYTYGSPAAETVNNEDEHIYVANATITKLAERYGTKYVTGSTLNALYECSGLSTDWAKGVYDVPFSFTYEFRDNGATGFLLPADQIIPNAEETLDSLVEFVARARDLGYFKK</sequence>
<feature type="chain" id="PRO_5033342856" description="Zinc carboxypeptidase A 1" evidence="16">
    <location>
        <begin position="18"/>
        <end position="415"/>
    </location>
</feature>
<dbReference type="OMA" id="ATHIIDQ"/>
<evidence type="ECO:0000256" key="1">
    <source>
        <dbReference type="ARBA" id="ARBA00001947"/>
    </source>
</evidence>
<keyword evidence="12" id="KW-1015">Disulfide bond</keyword>
<evidence type="ECO:0000313" key="18">
    <source>
        <dbReference type="EMBL" id="SSX11693.1"/>
    </source>
</evidence>
<evidence type="ECO:0000256" key="14">
    <source>
        <dbReference type="ARBA" id="ARBA00069039"/>
    </source>
</evidence>
<dbReference type="Pfam" id="PF02244">
    <property type="entry name" value="Propep_M14"/>
    <property type="match status" value="1"/>
</dbReference>
<keyword evidence="10" id="KW-0862">Zinc</keyword>
<dbReference type="VEuPathDB" id="VectorBase:CSON003468"/>
<evidence type="ECO:0000256" key="12">
    <source>
        <dbReference type="ARBA" id="ARBA00023157"/>
    </source>
</evidence>
<dbReference type="InterPro" id="IPR000834">
    <property type="entry name" value="Peptidase_M14"/>
</dbReference>
<dbReference type="InterPro" id="IPR003146">
    <property type="entry name" value="M14A_act_pep"/>
</dbReference>
<evidence type="ECO:0000256" key="9">
    <source>
        <dbReference type="ARBA" id="ARBA00022801"/>
    </source>
</evidence>
<dbReference type="GO" id="GO:0005615">
    <property type="term" value="C:extracellular space"/>
    <property type="evidence" value="ECO:0007669"/>
    <property type="project" value="TreeGrafter"/>
</dbReference>
<evidence type="ECO:0000256" key="2">
    <source>
        <dbReference type="ARBA" id="ARBA00004613"/>
    </source>
</evidence>
<organism evidence="18">
    <name type="scientific">Culicoides sonorensis</name>
    <name type="common">Biting midge</name>
    <dbReference type="NCBI Taxonomy" id="179676"/>
    <lineage>
        <taxon>Eukaryota</taxon>
        <taxon>Metazoa</taxon>
        <taxon>Ecdysozoa</taxon>
        <taxon>Arthropoda</taxon>
        <taxon>Hexapoda</taxon>
        <taxon>Insecta</taxon>
        <taxon>Pterygota</taxon>
        <taxon>Neoptera</taxon>
        <taxon>Endopterygota</taxon>
        <taxon>Diptera</taxon>
        <taxon>Nematocera</taxon>
        <taxon>Chironomoidea</taxon>
        <taxon>Ceratopogonidae</taxon>
        <taxon>Ceratopogoninae</taxon>
        <taxon>Culicoides</taxon>
        <taxon>Monoculicoides</taxon>
    </lineage>
</organism>
<dbReference type="AlphaFoldDB" id="A0A336L3Y3"/>
<accession>A0A336L3Y3</accession>
<feature type="domain" description="Peptidase M14" evidence="17">
    <location>
        <begin position="115"/>
        <end position="407"/>
    </location>
</feature>
<dbReference type="PANTHER" id="PTHR11705">
    <property type="entry name" value="PROTEASE FAMILY M14 CARBOXYPEPTIDASE A,B"/>
    <property type="match status" value="1"/>
</dbReference>
<keyword evidence="7" id="KW-0479">Metal-binding</keyword>
<evidence type="ECO:0000256" key="10">
    <source>
        <dbReference type="ARBA" id="ARBA00022833"/>
    </source>
</evidence>
<reference evidence="18" key="1">
    <citation type="submission" date="2018-04" db="EMBL/GenBank/DDBJ databases">
        <authorList>
            <person name="Go L.Y."/>
            <person name="Mitchell J.A."/>
        </authorList>
    </citation>
    <scope>NUCLEOTIDE SEQUENCE</scope>
    <source>
        <tissue evidence="18">Whole organism</tissue>
    </source>
</reference>
<name>A0A336L3Y3_CULSO</name>
<comment type="cofactor">
    <cofactor evidence="1">
        <name>Zn(2+)</name>
        <dbReference type="ChEBI" id="CHEBI:29105"/>
    </cofactor>
</comment>
<feature type="active site" description="Proton donor/acceptor" evidence="15">
    <location>
        <position position="373"/>
    </location>
</feature>
<evidence type="ECO:0000259" key="17">
    <source>
        <dbReference type="PROSITE" id="PS52035"/>
    </source>
</evidence>
<dbReference type="PRINTS" id="PR00765">
    <property type="entry name" value="CRBOXYPTASEA"/>
</dbReference>
<dbReference type="PANTHER" id="PTHR11705:SF123">
    <property type="entry name" value="PEPTIDASE M14 CARBOXYPEPTIDASE A DOMAIN-CONTAINING PROTEIN-RELATED"/>
    <property type="match status" value="1"/>
</dbReference>
<evidence type="ECO:0000256" key="8">
    <source>
        <dbReference type="ARBA" id="ARBA00022729"/>
    </source>
</evidence>
<dbReference type="PROSITE" id="PS00132">
    <property type="entry name" value="CARBOXYPEPT_ZN_1"/>
    <property type="match status" value="1"/>
</dbReference>
<evidence type="ECO:0000256" key="6">
    <source>
        <dbReference type="ARBA" id="ARBA00022670"/>
    </source>
</evidence>
<evidence type="ECO:0000313" key="19">
    <source>
        <dbReference type="EMBL" id="SSX31258.1"/>
    </source>
</evidence>
<evidence type="ECO:0000256" key="15">
    <source>
        <dbReference type="PROSITE-ProRule" id="PRU01379"/>
    </source>
</evidence>
<dbReference type="EMBL" id="UFQS01001632">
    <property type="protein sequence ID" value="SSX11693.1"/>
    <property type="molecule type" value="Genomic_DNA"/>
</dbReference>
<keyword evidence="9" id="KW-0378">Hydrolase</keyword>
<dbReference type="SUPFAM" id="SSF54897">
    <property type="entry name" value="Protease propeptides/inhibitors"/>
    <property type="match status" value="1"/>
</dbReference>
<dbReference type="EMBL" id="UFQT01001632">
    <property type="protein sequence ID" value="SSX31258.1"/>
    <property type="molecule type" value="Genomic_DNA"/>
</dbReference>
<feature type="signal peptide" evidence="16">
    <location>
        <begin position="1"/>
        <end position="17"/>
    </location>
</feature>
<comment type="subcellular location">
    <subcellularLocation>
        <location evidence="2">Secreted</location>
    </subcellularLocation>
</comment>
<dbReference type="SMART" id="SM00631">
    <property type="entry name" value="Zn_pept"/>
    <property type="match status" value="1"/>
</dbReference>
<comment type="function">
    <text evidence="13">Involved in the digestion of the blood meal.</text>
</comment>
<keyword evidence="5" id="KW-0121">Carboxypeptidase</keyword>
<keyword evidence="4" id="KW-0964">Secreted</keyword>
<reference evidence="19" key="2">
    <citation type="submission" date="2018-07" db="EMBL/GenBank/DDBJ databases">
        <authorList>
            <person name="Quirk P.G."/>
            <person name="Krulwich T.A."/>
        </authorList>
    </citation>
    <scope>NUCLEOTIDE SEQUENCE</scope>
</reference>
<protein>
    <recommendedName>
        <fullName evidence="14">Zinc carboxypeptidase A 1</fullName>
    </recommendedName>
</protein>
<dbReference type="InterPro" id="IPR057246">
    <property type="entry name" value="CARBOXYPEPT_ZN_1"/>
</dbReference>
<keyword evidence="6" id="KW-0645">Protease</keyword>
<dbReference type="GO" id="GO:0004181">
    <property type="term" value="F:metallocarboxypeptidase activity"/>
    <property type="evidence" value="ECO:0007669"/>
    <property type="project" value="InterPro"/>
</dbReference>
<evidence type="ECO:0000256" key="13">
    <source>
        <dbReference type="ARBA" id="ARBA00057299"/>
    </source>
</evidence>
<evidence type="ECO:0000256" key="16">
    <source>
        <dbReference type="SAM" id="SignalP"/>
    </source>
</evidence>
<evidence type="ECO:0000256" key="7">
    <source>
        <dbReference type="ARBA" id="ARBA00022723"/>
    </source>
</evidence>
<dbReference type="PROSITE" id="PS52035">
    <property type="entry name" value="PEPTIDASE_M14"/>
    <property type="match status" value="1"/>
</dbReference>
<dbReference type="CDD" id="cd03860">
    <property type="entry name" value="M14_CP_A-B_like"/>
    <property type="match status" value="1"/>
</dbReference>
<comment type="similarity">
    <text evidence="3 15">Belongs to the peptidase M14 family.</text>
</comment>
<evidence type="ECO:0000256" key="11">
    <source>
        <dbReference type="ARBA" id="ARBA00023049"/>
    </source>
</evidence>
<evidence type="ECO:0000256" key="4">
    <source>
        <dbReference type="ARBA" id="ARBA00022525"/>
    </source>
</evidence>
<keyword evidence="8 16" id="KW-0732">Signal</keyword>
<keyword evidence="11" id="KW-0482">Metalloprotease</keyword>
<dbReference type="GO" id="GO:0006508">
    <property type="term" value="P:proteolysis"/>
    <property type="evidence" value="ECO:0007669"/>
    <property type="project" value="UniProtKB-KW"/>
</dbReference>
<dbReference type="GO" id="GO:0008270">
    <property type="term" value="F:zinc ion binding"/>
    <property type="evidence" value="ECO:0007669"/>
    <property type="project" value="InterPro"/>
</dbReference>
<dbReference type="FunFam" id="3.30.70.340:FF:000002">
    <property type="entry name" value="Carboxypeptidase A"/>
    <property type="match status" value="1"/>
</dbReference>
<dbReference type="InterPro" id="IPR036990">
    <property type="entry name" value="M14A-like_propep"/>
</dbReference>
<dbReference type="Pfam" id="PF00246">
    <property type="entry name" value="Peptidase_M14"/>
    <property type="match status" value="1"/>
</dbReference>
<dbReference type="Gene3D" id="3.30.70.340">
    <property type="entry name" value="Metallocarboxypeptidase-like"/>
    <property type="match status" value="1"/>
</dbReference>
<evidence type="ECO:0000256" key="5">
    <source>
        <dbReference type="ARBA" id="ARBA00022645"/>
    </source>
</evidence>
<dbReference type="Gene3D" id="3.40.630.10">
    <property type="entry name" value="Zn peptidases"/>
    <property type="match status" value="1"/>
</dbReference>
<dbReference type="SUPFAM" id="SSF53187">
    <property type="entry name" value="Zn-dependent exopeptidases"/>
    <property type="match status" value="1"/>
</dbReference>
<dbReference type="FunFam" id="3.40.630.10:FF:000040">
    <property type="entry name" value="zinc carboxypeptidase"/>
    <property type="match status" value="1"/>
</dbReference>
<proteinExistence type="inferred from homology"/>
<gene>
    <name evidence="18" type="primary">CSON003468</name>
</gene>
<evidence type="ECO:0000256" key="3">
    <source>
        <dbReference type="ARBA" id="ARBA00005988"/>
    </source>
</evidence>